<sequence length="172" mass="18899">MYESNESKQSPIESACIRFADIENLEQIANECGMRGQILRNKLNPNQPHQLTVSELIKITTATDNHDIINSAILEVGLTAVRLPKQGESKPLTLSAMSVTSHAGEINRHILEAESDRRLTRFKKDQIIKKAQDAVRELVFLMSDVENRCGGAGPFVSMCTDAVIGGLPLPGM</sequence>
<accession>A0A1L0CFL8</accession>
<dbReference type="AlphaFoldDB" id="A0A1L0CFL8"/>
<dbReference type="EMBL" id="FPLD01000115">
    <property type="protein sequence ID" value="SGZ14958.1"/>
    <property type="molecule type" value="Genomic_DNA"/>
</dbReference>
<evidence type="ECO:0000313" key="2">
    <source>
        <dbReference type="Proteomes" id="UP000183794"/>
    </source>
</evidence>
<evidence type="ECO:0000313" key="1">
    <source>
        <dbReference type="EMBL" id="SGZ14958.1"/>
    </source>
</evidence>
<organism evidence="1 2">
    <name type="scientific">Moritella viscosa</name>
    <dbReference type="NCBI Taxonomy" id="80854"/>
    <lineage>
        <taxon>Bacteria</taxon>
        <taxon>Pseudomonadati</taxon>
        <taxon>Pseudomonadota</taxon>
        <taxon>Gammaproteobacteria</taxon>
        <taxon>Alteromonadales</taxon>
        <taxon>Moritellaceae</taxon>
        <taxon>Moritella</taxon>
    </lineage>
</organism>
<proteinExistence type="predicted"/>
<dbReference type="Proteomes" id="UP000183794">
    <property type="component" value="Unassembled WGS sequence"/>
</dbReference>
<gene>
    <name evidence="1" type="ORF">NVI5450_4116</name>
</gene>
<dbReference type="GO" id="GO:0003677">
    <property type="term" value="F:DNA binding"/>
    <property type="evidence" value="ECO:0007669"/>
    <property type="project" value="InterPro"/>
</dbReference>
<reference evidence="1 2" key="1">
    <citation type="submission" date="2016-11" db="EMBL/GenBank/DDBJ databases">
        <authorList>
            <person name="Jaros S."/>
            <person name="Januszkiewicz K."/>
            <person name="Wedrychowicz H."/>
        </authorList>
    </citation>
    <scope>NUCLEOTIDE SEQUENCE [LARGE SCALE GENOMIC DNA]</scope>
    <source>
        <strain evidence="1">NVI 5450</strain>
    </source>
</reference>
<dbReference type="OrthoDB" id="6418490at2"/>
<protein>
    <submittedName>
        <fullName evidence="1">Possible phage regulatory protein (CII)</fullName>
    </submittedName>
</protein>
<dbReference type="RefSeq" id="WP_075473684.1">
    <property type="nucleotide sequence ID" value="NZ_CAWQZC010000135.1"/>
</dbReference>
<dbReference type="Pfam" id="PF06892">
    <property type="entry name" value="Phage_CP76"/>
    <property type="match status" value="1"/>
</dbReference>
<name>A0A1L0CFL8_9GAMM</name>
<dbReference type="GeneID" id="61298299"/>
<dbReference type="InterPro" id="IPR009679">
    <property type="entry name" value="Phage_186_CII-like"/>
</dbReference>